<keyword evidence="19" id="KW-0458">Lysosome</keyword>
<evidence type="ECO:0000256" key="9">
    <source>
        <dbReference type="ARBA" id="ARBA00022670"/>
    </source>
</evidence>
<accession>V4AAI9</accession>
<keyword evidence="15" id="KW-0333">Golgi apparatus</keyword>
<evidence type="ECO:0000256" key="20">
    <source>
        <dbReference type="ARBA" id="ARBA00025833"/>
    </source>
</evidence>
<feature type="domain" description="Peptidase M28" evidence="23">
    <location>
        <begin position="267"/>
        <end position="454"/>
    </location>
</feature>
<dbReference type="EMBL" id="KB202152">
    <property type="protein sequence ID" value="ESO92095.1"/>
    <property type="molecule type" value="Genomic_DNA"/>
</dbReference>
<dbReference type="InterPro" id="IPR039866">
    <property type="entry name" value="CPQ"/>
</dbReference>
<evidence type="ECO:0000256" key="12">
    <source>
        <dbReference type="ARBA" id="ARBA00022801"/>
    </source>
</evidence>
<evidence type="ECO:0000313" key="25">
    <source>
        <dbReference type="Proteomes" id="UP000030746"/>
    </source>
</evidence>
<evidence type="ECO:0000256" key="6">
    <source>
        <dbReference type="ARBA" id="ARBA00014116"/>
    </source>
</evidence>
<evidence type="ECO:0000256" key="18">
    <source>
        <dbReference type="ARBA" id="ARBA00023180"/>
    </source>
</evidence>
<dbReference type="Gene3D" id="3.40.630.10">
    <property type="entry name" value="Zn peptidases"/>
    <property type="match status" value="1"/>
</dbReference>
<keyword evidence="7" id="KW-0964">Secreted</keyword>
<keyword evidence="9" id="KW-0645">Protease</keyword>
<dbReference type="GeneID" id="20247416"/>
<proteinExistence type="inferred from homology"/>
<dbReference type="RefSeq" id="XP_009057216.1">
    <property type="nucleotide sequence ID" value="XM_009058968.1"/>
</dbReference>
<dbReference type="GO" id="GO:0046872">
    <property type="term" value="F:metal ion binding"/>
    <property type="evidence" value="ECO:0007669"/>
    <property type="project" value="UniProtKB-KW"/>
</dbReference>
<evidence type="ECO:0000256" key="16">
    <source>
        <dbReference type="ARBA" id="ARBA00023049"/>
    </source>
</evidence>
<keyword evidence="13" id="KW-0256">Endoplasmic reticulum</keyword>
<protein>
    <recommendedName>
        <fullName evidence="6">Carboxypeptidase Q</fullName>
    </recommendedName>
    <alternativeName>
        <fullName evidence="21">Plasma glutamate carboxypeptidase</fullName>
    </alternativeName>
</protein>
<dbReference type="InterPro" id="IPR007484">
    <property type="entry name" value="Peptidase_M28"/>
</dbReference>
<dbReference type="OMA" id="IVFYNRP"/>
<dbReference type="GO" id="GO:0070573">
    <property type="term" value="F:metallodipeptidase activity"/>
    <property type="evidence" value="ECO:0007669"/>
    <property type="project" value="InterPro"/>
</dbReference>
<dbReference type="GO" id="GO:0005783">
    <property type="term" value="C:endoplasmic reticulum"/>
    <property type="evidence" value="ECO:0007669"/>
    <property type="project" value="UniProtKB-SubCell"/>
</dbReference>
<dbReference type="STRING" id="225164.V4AAI9"/>
<evidence type="ECO:0000313" key="24">
    <source>
        <dbReference type="EMBL" id="ESO92095.1"/>
    </source>
</evidence>
<keyword evidence="14" id="KW-0862">Zinc</keyword>
<gene>
    <name evidence="24" type="ORF">LOTGIDRAFT_227502</name>
</gene>
<keyword evidence="10" id="KW-0479">Metal-binding</keyword>
<dbReference type="PANTHER" id="PTHR12053">
    <property type="entry name" value="PROTEASE FAMILY M28 PLASMA GLUTAMATE CARBOXYPEPTIDASE-RELATED"/>
    <property type="match status" value="1"/>
</dbReference>
<evidence type="ECO:0000256" key="14">
    <source>
        <dbReference type="ARBA" id="ARBA00022833"/>
    </source>
</evidence>
<dbReference type="Pfam" id="PF04389">
    <property type="entry name" value="Peptidase_M28"/>
    <property type="match status" value="1"/>
</dbReference>
<dbReference type="GO" id="GO:0005764">
    <property type="term" value="C:lysosome"/>
    <property type="evidence" value="ECO:0007669"/>
    <property type="project" value="UniProtKB-SubCell"/>
</dbReference>
<comment type="subunit">
    <text evidence="20">Homodimer. The monomeric form is inactive while the homodimer is active.</text>
</comment>
<dbReference type="PANTHER" id="PTHR12053:SF3">
    <property type="entry name" value="CARBOXYPEPTIDASE Q"/>
    <property type="match status" value="1"/>
</dbReference>
<evidence type="ECO:0000259" key="23">
    <source>
        <dbReference type="Pfam" id="PF04389"/>
    </source>
</evidence>
<evidence type="ECO:0000256" key="3">
    <source>
        <dbReference type="ARBA" id="ARBA00004555"/>
    </source>
</evidence>
<comment type="similarity">
    <text evidence="5">Belongs to the peptidase M28 family.</text>
</comment>
<dbReference type="Gene3D" id="3.50.30.30">
    <property type="match status" value="1"/>
</dbReference>
<keyword evidence="25" id="KW-1185">Reference proteome</keyword>
<keyword evidence="18" id="KW-0325">Glycoprotein</keyword>
<evidence type="ECO:0000256" key="1">
    <source>
        <dbReference type="ARBA" id="ARBA00004240"/>
    </source>
</evidence>
<dbReference type="GO" id="GO:0043171">
    <property type="term" value="P:peptide catabolic process"/>
    <property type="evidence" value="ECO:0007669"/>
    <property type="project" value="TreeGrafter"/>
</dbReference>
<evidence type="ECO:0000256" key="17">
    <source>
        <dbReference type="ARBA" id="ARBA00023145"/>
    </source>
</evidence>
<dbReference type="HOGENOM" id="CLU_033697_1_1_1"/>
<evidence type="ECO:0000256" key="13">
    <source>
        <dbReference type="ARBA" id="ARBA00022824"/>
    </source>
</evidence>
<dbReference type="CTD" id="20247416"/>
<dbReference type="OrthoDB" id="10013407at2759"/>
<organism evidence="24 25">
    <name type="scientific">Lottia gigantea</name>
    <name type="common">Giant owl limpet</name>
    <dbReference type="NCBI Taxonomy" id="225164"/>
    <lineage>
        <taxon>Eukaryota</taxon>
        <taxon>Metazoa</taxon>
        <taxon>Spiralia</taxon>
        <taxon>Lophotrochozoa</taxon>
        <taxon>Mollusca</taxon>
        <taxon>Gastropoda</taxon>
        <taxon>Patellogastropoda</taxon>
        <taxon>Lottioidea</taxon>
        <taxon>Lottiidae</taxon>
        <taxon>Lottia</taxon>
    </lineage>
</organism>
<evidence type="ECO:0000256" key="21">
    <source>
        <dbReference type="ARBA" id="ARBA00033328"/>
    </source>
</evidence>
<evidence type="ECO:0000256" key="10">
    <source>
        <dbReference type="ARBA" id="ARBA00022723"/>
    </source>
</evidence>
<keyword evidence="12" id="KW-0378">Hydrolase</keyword>
<dbReference type="CDD" id="cd03883">
    <property type="entry name" value="M28_Pgcp_like"/>
    <property type="match status" value="1"/>
</dbReference>
<dbReference type="GO" id="GO:0005794">
    <property type="term" value="C:Golgi apparatus"/>
    <property type="evidence" value="ECO:0007669"/>
    <property type="project" value="UniProtKB-SubCell"/>
</dbReference>
<evidence type="ECO:0000256" key="15">
    <source>
        <dbReference type="ARBA" id="ARBA00023034"/>
    </source>
</evidence>
<dbReference type="FunFam" id="3.40.630.10:FF:000036">
    <property type="entry name" value="Carboxypeptidase Q"/>
    <property type="match status" value="1"/>
</dbReference>
<evidence type="ECO:0000256" key="4">
    <source>
        <dbReference type="ARBA" id="ARBA00004613"/>
    </source>
</evidence>
<feature type="chain" id="PRO_5004716992" description="Carboxypeptidase Q" evidence="22">
    <location>
        <begin position="22"/>
        <end position="479"/>
    </location>
</feature>
<keyword evidence="17" id="KW-0865">Zymogen</keyword>
<keyword evidence="11 22" id="KW-0732">Signal</keyword>
<keyword evidence="8" id="KW-0121">Carboxypeptidase</keyword>
<feature type="signal peptide" evidence="22">
    <location>
        <begin position="1"/>
        <end position="21"/>
    </location>
</feature>
<dbReference type="GO" id="GO:0006508">
    <property type="term" value="P:proteolysis"/>
    <property type="evidence" value="ECO:0007669"/>
    <property type="project" value="UniProtKB-KW"/>
</dbReference>
<comment type="subcellular location">
    <subcellularLocation>
        <location evidence="1">Endoplasmic reticulum</location>
    </subcellularLocation>
    <subcellularLocation>
        <location evidence="3">Golgi apparatus</location>
    </subcellularLocation>
    <subcellularLocation>
        <location evidence="2">Lysosome</location>
    </subcellularLocation>
    <subcellularLocation>
        <location evidence="4">Secreted</location>
    </subcellularLocation>
</comment>
<dbReference type="GO" id="GO:0005615">
    <property type="term" value="C:extracellular space"/>
    <property type="evidence" value="ECO:0007669"/>
    <property type="project" value="TreeGrafter"/>
</dbReference>
<evidence type="ECO:0000256" key="19">
    <source>
        <dbReference type="ARBA" id="ARBA00023228"/>
    </source>
</evidence>
<dbReference type="KEGG" id="lgi:LOTGIDRAFT_227502"/>
<dbReference type="AlphaFoldDB" id="V4AAI9"/>
<dbReference type="GO" id="GO:0004180">
    <property type="term" value="F:carboxypeptidase activity"/>
    <property type="evidence" value="ECO:0007669"/>
    <property type="project" value="UniProtKB-KW"/>
</dbReference>
<evidence type="ECO:0000256" key="11">
    <source>
        <dbReference type="ARBA" id="ARBA00022729"/>
    </source>
</evidence>
<evidence type="ECO:0000256" key="8">
    <source>
        <dbReference type="ARBA" id="ARBA00022645"/>
    </source>
</evidence>
<evidence type="ECO:0000256" key="22">
    <source>
        <dbReference type="SAM" id="SignalP"/>
    </source>
</evidence>
<evidence type="ECO:0000256" key="5">
    <source>
        <dbReference type="ARBA" id="ARBA00010918"/>
    </source>
</evidence>
<dbReference type="Proteomes" id="UP000030746">
    <property type="component" value="Unassembled WGS sequence"/>
</dbReference>
<name>V4AAI9_LOTGI</name>
<sequence>MFSTPIFLVYLFINLLTQCDSRHLNKHLDIDAVQREVRSYSDVANQIIDFSLNGNGKGQSYNRLANFTDKFGNRIAGSQNLENAIDYMLVEMSKDKLENVHGEVAQVPHWVRGDESAVLLLPRKKNLPMLGLGSSIATPPDGIEADVLVVKTFDELNEKASEAKGKIVVFNQDWVSYGVSVAYRSLGASRAAQNGAVASLIRSVTPLSISSPHTGWQDYQSGVPKIPTACITVEDAEMMWRMSQRGEKIRIRLKMEAQLLPSVNSRNTVAEIKGSKYPDEVVLVSGHLDSWDVGQGAMDDGGGAFISWQALSIIRQLNLRPKRTMRAVLWTAEEEGLVGSREYYEAHKSEADKFDLVLESDEGVFTPDGLTFGGSKQAGQIMKQVLELLKPINASKLSESGAGGDIGYFMDVGVPGGNLLNENQHYFYFHHTNGDTMTVQDPHVMDMCSAVWAVIAYTVADLEEMLPRNSTTLKFVPVG</sequence>
<reference evidence="24 25" key="1">
    <citation type="journal article" date="2013" name="Nature">
        <title>Insights into bilaterian evolution from three spiralian genomes.</title>
        <authorList>
            <person name="Simakov O."/>
            <person name="Marletaz F."/>
            <person name="Cho S.J."/>
            <person name="Edsinger-Gonzales E."/>
            <person name="Havlak P."/>
            <person name="Hellsten U."/>
            <person name="Kuo D.H."/>
            <person name="Larsson T."/>
            <person name="Lv J."/>
            <person name="Arendt D."/>
            <person name="Savage R."/>
            <person name="Osoegawa K."/>
            <person name="de Jong P."/>
            <person name="Grimwood J."/>
            <person name="Chapman J.A."/>
            <person name="Shapiro H."/>
            <person name="Aerts A."/>
            <person name="Otillar R.P."/>
            <person name="Terry A.Y."/>
            <person name="Boore J.L."/>
            <person name="Grigoriev I.V."/>
            <person name="Lindberg D.R."/>
            <person name="Seaver E.C."/>
            <person name="Weisblat D.A."/>
            <person name="Putnam N.H."/>
            <person name="Rokhsar D.S."/>
        </authorList>
    </citation>
    <scope>NUCLEOTIDE SEQUENCE [LARGE SCALE GENOMIC DNA]</scope>
</reference>
<evidence type="ECO:0000256" key="7">
    <source>
        <dbReference type="ARBA" id="ARBA00022525"/>
    </source>
</evidence>
<evidence type="ECO:0000256" key="2">
    <source>
        <dbReference type="ARBA" id="ARBA00004371"/>
    </source>
</evidence>
<dbReference type="FunFam" id="3.50.30.30:FF:000009">
    <property type="entry name" value="Carboxypeptidase Q"/>
    <property type="match status" value="1"/>
</dbReference>
<keyword evidence="16" id="KW-0482">Metalloprotease</keyword>
<dbReference type="SUPFAM" id="SSF53187">
    <property type="entry name" value="Zn-dependent exopeptidases"/>
    <property type="match status" value="1"/>
</dbReference>